<organism evidence="1">
    <name type="scientific">Arundo donax</name>
    <name type="common">Giant reed</name>
    <name type="synonym">Donax arundinaceus</name>
    <dbReference type="NCBI Taxonomy" id="35708"/>
    <lineage>
        <taxon>Eukaryota</taxon>
        <taxon>Viridiplantae</taxon>
        <taxon>Streptophyta</taxon>
        <taxon>Embryophyta</taxon>
        <taxon>Tracheophyta</taxon>
        <taxon>Spermatophyta</taxon>
        <taxon>Magnoliopsida</taxon>
        <taxon>Liliopsida</taxon>
        <taxon>Poales</taxon>
        <taxon>Poaceae</taxon>
        <taxon>PACMAD clade</taxon>
        <taxon>Arundinoideae</taxon>
        <taxon>Arundineae</taxon>
        <taxon>Arundo</taxon>
    </lineage>
</organism>
<reference evidence="1" key="2">
    <citation type="journal article" date="2015" name="Data Brief">
        <title>Shoot transcriptome of the giant reed, Arundo donax.</title>
        <authorList>
            <person name="Barrero R.A."/>
            <person name="Guerrero F.D."/>
            <person name="Moolhuijzen P."/>
            <person name="Goolsby J.A."/>
            <person name="Tidwell J."/>
            <person name="Bellgard S.E."/>
            <person name="Bellgard M.I."/>
        </authorList>
    </citation>
    <scope>NUCLEOTIDE SEQUENCE</scope>
    <source>
        <tissue evidence="1">Shoot tissue taken approximately 20 cm above the soil surface</tissue>
    </source>
</reference>
<reference evidence="1" key="1">
    <citation type="submission" date="2014-09" db="EMBL/GenBank/DDBJ databases">
        <authorList>
            <person name="Magalhaes I.L.F."/>
            <person name="Oliveira U."/>
            <person name="Santos F.R."/>
            <person name="Vidigal T.H.D.A."/>
            <person name="Brescovit A.D."/>
            <person name="Santos A.J."/>
        </authorList>
    </citation>
    <scope>NUCLEOTIDE SEQUENCE</scope>
    <source>
        <tissue evidence="1">Shoot tissue taken approximately 20 cm above the soil surface</tissue>
    </source>
</reference>
<proteinExistence type="predicted"/>
<dbReference type="AlphaFoldDB" id="A0A0A9BKF9"/>
<protein>
    <submittedName>
        <fullName evidence="1">Uncharacterized protein</fullName>
    </submittedName>
</protein>
<name>A0A0A9BKF9_ARUDO</name>
<sequence length="100" mass="11505">MSQFQVKAHFCLFRMFCVASRDLGTHTNELTIFCHMIVVPKIIMHLARPSTQGSLHMLWRAYCFSCATPSAQFLNIQLQVHLSSKYFFSPRVSSSKCTWA</sequence>
<dbReference type="EMBL" id="GBRH01236200">
    <property type="protein sequence ID" value="JAD61695.1"/>
    <property type="molecule type" value="Transcribed_RNA"/>
</dbReference>
<evidence type="ECO:0000313" key="1">
    <source>
        <dbReference type="EMBL" id="JAD61695.1"/>
    </source>
</evidence>
<accession>A0A0A9BKF9</accession>